<feature type="transmembrane region" description="Helical" evidence="1">
    <location>
        <begin position="62"/>
        <end position="83"/>
    </location>
</feature>
<evidence type="ECO:0008006" key="3">
    <source>
        <dbReference type="Google" id="ProtNLM"/>
    </source>
</evidence>
<keyword evidence="1" id="KW-1133">Transmembrane helix</keyword>
<dbReference type="InterPro" id="IPR037185">
    <property type="entry name" value="EmrE-like"/>
</dbReference>
<feature type="transmembrane region" description="Helical" evidence="1">
    <location>
        <begin position="37"/>
        <end position="56"/>
    </location>
</feature>
<dbReference type="EMBL" id="MN738914">
    <property type="protein sequence ID" value="QHT30963.1"/>
    <property type="molecule type" value="Genomic_DNA"/>
</dbReference>
<dbReference type="AlphaFoldDB" id="A0A6C0ER09"/>
<protein>
    <recommendedName>
        <fullName evidence="3">EamA domain-containing protein</fullName>
    </recommendedName>
</protein>
<feature type="transmembrane region" description="Helical" evidence="1">
    <location>
        <begin position="6"/>
        <end position="25"/>
    </location>
</feature>
<dbReference type="GO" id="GO:0022857">
    <property type="term" value="F:transmembrane transporter activity"/>
    <property type="evidence" value="ECO:0007669"/>
    <property type="project" value="InterPro"/>
</dbReference>
<sequence length="110" mass="12304">MAITSTYMWIITYVLFIVGFETMAMTCFKKSLNDWRFFVLGVLLYIGVGGLLVQTFKLTGLAFTNALWSGLSVMATTTVGVLYFKERLHLHDFIAIAMIGGGVMILKFTD</sequence>
<proteinExistence type="predicted"/>
<accession>A0A6C0ER09</accession>
<dbReference type="GO" id="GO:0005886">
    <property type="term" value="C:plasma membrane"/>
    <property type="evidence" value="ECO:0007669"/>
    <property type="project" value="InterPro"/>
</dbReference>
<feature type="transmembrane region" description="Helical" evidence="1">
    <location>
        <begin position="90"/>
        <end position="109"/>
    </location>
</feature>
<keyword evidence="1" id="KW-0812">Transmembrane</keyword>
<dbReference type="Pfam" id="PF00893">
    <property type="entry name" value="Multi_Drug_Res"/>
    <property type="match status" value="1"/>
</dbReference>
<dbReference type="SUPFAM" id="SSF103481">
    <property type="entry name" value="Multidrug resistance efflux transporter EmrE"/>
    <property type="match status" value="1"/>
</dbReference>
<reference evidence="2" key="1">
    <citation type="journal article" date="2020" name="Nature">
        <title>Giant virus diversity and host interactions through global metagenomics.</title>
        <authorList>
            <person name="Schulz F."/>
            <person name="Roux S."/>
            <person name="Paez-Espino D."/>
            <person name="Jungbluth S."/>
            <person name="Walsh D.A."/>
            <person name="Denef V.J."/>
            <person name="McMahon K.D."/>
            <person name="Konstantinidis K.T."/>
            <person name="Eloe-Fadrosh E.A."/>
            <person name="Kyrpides N.C."/>
            <person name="Woyke T."/>
        </authorList>
    </citation>
    <scope>NUCLEOTIDE SEQUENCE</scope>
    <source>
        <strain evidence="2">GVMAG-M-3300009151-50</strain>
    </source>
</reference>
<evidence type="ECO:0000313" key="2">
    <source>
        <dbReference type="EMBL" id="QHT30963.1"/>
    </source>
</evidence>
<evidence type="ECO:0000256" key="1">
    <source>
        <dbReference type="SAM" id="Phobius"/>
    </source>
</evidence>
<organism evidence="2">
    <name type="scientific">viral metagenome</name>
    <dbReference type="NCBI Taxonomy" id="1070528"/>
    <lineage>
        <taxon>unclassified sequences</taxon>
        <taxon>metagenomes</taxon>
        <taxon>organismal metagenomes</taxon>
    </lineage>
</organism>
<dbReference type="Gene3D" id="1.10.3730.20">
    <property type="match status" value="1"/>
</dbReference>
<name>A0A6C0ER09_9ZZZZ</name>
<dbReference type="InterPro" id="IPR045324">
    <property type="entry name" value="Small_multidrug_res"/>
</dbReference>
<keyword evidence="1" id="KW-0472">Membrane</keyword>